<dbReference type="EMBL" id="JANBPT010000146">
    <property type="protein sequence ID" value="KAJ1926873.1"/>
    <property type="molecule type" value="Genomic_DNA"/>
</dbReference>
<dbReference type="InterPro" id="IPR003734">
    <property type="entry name" value="DUF155"/>
</dbReference>
<keyword evidence="3" id="KW-0472">Membrane</keyword>
<keyword evidence="6" id="KW-1185">Reference proteome</keyword>
<feature type="region of interest" description="Disordered" evidence="2">
    <location>
        <begin position="60"/>
        <end position="93"/>
    </location>
</feature>
<evidence type="ECO:0000256" key="2">
    <source>
        <dbReference type="SAM" id="MobiDB-lite"/>
    </source>
</evidence>
<reference evidence="5" key="1">
    <citation type="submission" date="2022-07" db="EMBL/GenBank/DDBJ databases">
        <title>Phylogenomic reconstructions and comparative analyses of Kickxellomycotina fungi.</title>
        <authorList>
            <person name="Reynolds N.K."/>
            <person name="Stajich J.E."/>
            <person name="Barry K."/>
            <person name="Grigoriev I.V."/>
            <person name="Crous P."/>
            <person name="Smith M.E."/>
        </authorList>
    </citation>
    <scope>NUCLEOTIDE SEQUENCE</scope>
    <source>
        <strain evidence="5">RSA 861</strain>
    </source>
</reference>
<accession>A0A9W8AA92</accession>
<gene>
    <name evidence="5" type="primary">RMD1_1</name>
    <name evidence="5" type="ORF">IWQ60_003423</name>
</gene>
<dbReference type="AlphaFoldDB" id="A0A9W8AA92"/>
<evidence type="ECO:0000259" key="4">
    <source>
        <dbReference type="Pfam" id="PF02582"/>
    </source>
</evidence>
<feature type="transmembrane region" description="Helical" evidence="3">
    <location>
        <begin position="492"/>
        <end position="514"/>
    </location>
</feature>
<dbReference type="OrthoDB" id="18302at2759"/>
<evidence type="ECO:0000313" key="6">
    <source>
        <dbReference type="Proteomes" id="UP001150569"/>
    </source>
</evidence>
<dbReference type="PANTHER" id="PTHR16255">
    <property type="entry name" value="REQUIRED FOR MEIOTIC NUCLEAR DIVISION PROTEIN 1 HOMOLOG"/>
    <property type="match status" value="1"/>
</dbReference>
<name>A0A9W8AA92_9FUNG</name>
<dbReference type="Pfam" id="PF02582">
    <property type="entry name" value="DUF155"/>
    <property type="match status" value="1"/>
</dbReference>
<protein>
    <submittedName>
        <fullName evidence="5">Sporulation protein rmd1</fullName>
    </submittedName>
</protein>
<evidence type="ECO:0000313" key="5">
    <source>
        <dbReference type="EMBL" id="KAJ1926873.1"/>
    </source>
</evidence>
<comment type="similarity">
    <text evidence="1">Belongs to the RMD1/sif2 family.</text>
</comment>
<evidence type="ECO:0000256" key="1">
    <source>
        <dbReference type="ARBA" id="ARBA00008306"/>
    </source>
</evidence>
<feature type="domain" description="DUF155" evidence="4">
    <location>
        <begin position="296"/>
        <end position="468"/>
    </location>
</feature>
<evidence type="ECO:0000256" key="3">
    <source>
        <dbReference type="SAM" id="Phobius"/>
    </source>
</evidence>
<proteinExistence type="inferred from homology"/>
<comment type="caution">
    <text evidence="5">The sequence shown here is derived from an EMBL/GenBank/DDBJ whole genome shotgun (WGS) entry which is preliminary data.</text>
</comment>
<dbReference type="PANTHER" id="PTHR16255:SF15">
    <property type="entry name" value="SPORULATION PROTEIN RMD1"/>
    <property type="match status" value="1"/>
</dbReference>
<dbReference type="Proteomes" id="UP001150569">
    <property type="component" value="Unassembled WGS sequence"/>
</dbReference>
<keyword evidence="3" id="KW-1133">Transmembrane helix</keyword>
<dbReference type="InterPro" id="IPR051624">
    <property type="entry name" value="RMD1/Sad1-interacting"/>
</dbReference>
<dbReference type="GO" id="GO:0005739">
    <property type="term" value="C:mitochondrion"/>
    <property type="evidence" value="ECO:0007669"/>
    <property type="project" value="UniProtKB-ARBA"/>
</dbReference>
<organism evidence="5 6">
    <name type="scientific">Tieghemiomyces parasiticus</name>
    <dbReference type="NCBI Taxonomy" id="78921"/>
    <lineage>
        <taxon>Eukaryota</taxon>
        <taxon>Fungi</taxon>
        <taxon>Fungi incertae sedis</taxon>
        <taxon>Zoopagomycota</taxon>
        <taxon>Kickxellomycotina</taxon>
        <taxon>Dimargaritomycetes</taxon>
        <taxon>Dimargaritales</taxon>
        <taxon>Dimargaritaceae</taxon>
        <taxon>Tieghemiomyces</taxon>
    </lineage>
</organism>
<keyword evidence="3" id="KW-0812">Transmembrane</keyword>
<sequence length="528" mass="59265">MPDNGLGQGCSPSHSADYHAVEPVRPVHPSTAASRRVTLPEPNAEVIQPLLGVRRRVISPGSTSGGDLTGPTAGFAHKLRNSKSSVQLSRGGAAKPRINFRTTKTSLKLALFPDEIERQGTPERTDDEAGTTARHHGDVYNQLNHLTEDPTFTGRVNAELWRRLKRDTLPRVTAYCTATSYDLKAVFRHLQRRREIRRTIPIMLDECLYSPFVFSHRTASDPDLRRQSLPHGVVGPEPEPVAFTDLLALPSTTLLTDDLPLIGDPNLAPTALPAAAVEVDDSELALNYPFPLTSEIFVFDYGVVVFWAMTAEEEQRALAELRPYEMEPLNPSDHQTEDFNLYYNSEFPPMIYNDVIRLRHPKNHMVKLAISHAIAQSVKLTLYEELVDSAIEDTKHIPQRMAKTGRVKMSRTAISRKIGQLFIMRINVNLVSNILDTPEIFWSEPALQPLYDAIRGYLEITQRADIMNHRVSVISDLLVMLREHLNGYHGEFLEWIIIILIAMSIGIGLITITFEAKNIRGHGPQTLF</sequence>